<dbReference type="RefSeq" id="WP_406845574.1">
    <property type="nucleotide sequence ID" value="NZ_CP150845.1"/>
</dbReference>
<evidence type="ECO:0000313" key="1">
    <source>
        <dbReference type="EMBL" id="WYZ21997.1"/>
    </source>
</evidence>
<sequence>MDNIKLNFINKSNDINNSNIVIFQQNVAQEFGKIAVAWKVFKNCGVMDNHPFEYSLDFGITAADSYGNFCPMIPADAGNTYEFVEKEFDFFLQVSARKAANPSEIEVTNLRRTGAIDVSCYRNMKLLAIKTKVRPGEKAYFEFEPRIFIGLASEIEAGDILNSDIISTINTEINLLGITSADIVLTGGGAGPNSAPFNFVLENVK</sequence>
<dbReference type="Proteomes" id="UP001623852">
    <property type="component" value="Chromosome"/>
</dbReference>
<dbReference type="EMBL" id="CP150845">
    <property type="protein sequence ID" value="WYZ21997.1"/>
    <property type="molecule type" value="Genomic_DNA"/>
</dbReference>
<evidence type="ECO:0000313" key="2">
    <source>
        <dbReference type="Proteomes" id="UP001623852"/>
    </source>
</evidence>
<keyword evidence="2" id="KW-1185">Reference proteome</keyword>
<proteinExistence type="predicted"/>
<organism evidence="1 2">
    <name type="scientific">Flavobacterium soyae</name>
    <dbReference type="NCBI Taxonomy" id="2903098"/>
    <lineage>
        <taxon>Bacteria</taxon>
        <taxon>Pseudomonadati</taxon>
        <taxon>Bacteroidota</taxon>
        <taxon>Flavobacteriia</taxon>
        <taxon>Flavobacteriales</taxon>
        <taxon>Flavobacteriaceae</taxon>
        <taxon>Flavobacterium</taxon>
    </lineage>
</organism>
<gene>
    <name evidence="1" type="ORF">AABD74_11145</name>
</gene>
<reference evidence="1 2" key="1">
    <citation type="submission" date="2024-03" db="EMBL/GenBank/DDBJ databases">
        <title>Flavobacterium soyae.</title>
        <authorList>
            <person name="Zheng W."/>
        </authorList>
    </citation>
    <scope>NUCLEOTIDE SEQUENCE [LARGE SCALE GENOMIC DNA]</scope>
    <source>
        <strain evidence="1 2">55</strain>
    </source>
</reference>
<accession>A0ABZ2ULJ4</accession>
<protein>
    <recommendedName>
        <fullName evidence="3">Aromatic ring-opening dioxygenase LigA</fullName>
    </recommendedName>
</protein>
<name>A0ABZ2ULJ4_9FLAO</name>
<evidence type="ECO:0008006" key="3">
    <source>
        <dbReference type="Google" id="ProtNLM"/>
    </source>
</evidence>